<dbReference type="InterPro" id="IPR000415">
    <property type="entry name" value="Nitroreductase-like"/>
</dbReference>
<gene>
    <name evidence="8" type="ORF">SAMN04488096_102266</name>
</gene>
<evidence type="ECO:0000256" key="6">
    <source>
        <dbReference type="ARBA" id="ARBA00023002"/>
    </source>
</evidence>
<dbReference type="PANTHER" id="PTHR43673">
    <property type="entry name" value="NAD(P)H NITROREDUCTASE YDGI-RELATED"/>
    <property type="match status" value="1"/>
</dbReference>
<dbReference type="EMBL" id="FQYY01000002">
    <property type="protein sequence ID" value="SHI53466.1"/>
    <property type="molecule type" value="Genomic_DNA"/>
</dbReference>
<feature type="domain" description="Nitroreductase" evidence="7">
    <location>
        <begin position="7"/>
        <end position="184"/>
    </location>
</feature>
<evidence type="ECO:0000313" key="8">
    <source>
        <dbReference type="EMBL" id="SHI53466.1"/>
    </source>
</evidence>
<keyword evidence="4" id="KW-0288">FMN</keyword>
<comment type="cofactor">
    <cofactor evidence="1">
        <name>FMN</name>
        <dbReference type="ChEBI" id="CHEBI:58210"/>
    </cofactor>
</comment>
<evidence type="ECO:0000259" key="7">
    <source>
        <dbReference type="Pfam" id="PF00881"/>
    </source>
</evidence>
<keyword evidence="6" id="KW-0560">Oxidoreductase</keyword>
<evidence type="ECO:0000256" key="1">
    <source>
        <dbReference type="ARBA" id="ARBA00001917"/>
    </source>
</evidence>
<evidence type="ECO:0000313" key="9">
    <source>
        <dbReference type="Proteomes" id="UP000184225"/>
    </source>
</evidence>
<dbReference type="RefSeq" id="WP_073148514.1">
    <property type="nucleotide sequence ID" value="NZ_FQYY01000002.1"/>
</dbReference>
<dbReference type="Gene3D" id="3.40.109.10">
    <property type="entry name" value="NADH Oxidase"/>
    <property type="match status" value="1"/>
</dbReference>
<name>A0A1M6BXG0_9FLAO</name>
<dbReference type="InterPro" id="IPR033878">
    <property type="entry name" value="NfsB-like"/>
</dbReference>
<evidence type="ECO:0000256" key="4">
    <source>
        <dbReference type="ARBA" id="ARBA00022643"/>
    </source>
</evidence>
<sequence>MSLLEDLKWRYATKKMNGTKVPQDKLDYILEAARLAPSSSGLQPYKVIVISDKALLEKIKGISWNQSQVTDCSHLLVFAAWDGYTDERVSKVFNYTMDERGLPHSTMDDYKNNLLGMYSQLSPEWHAHHASKQSYIAFGLAIAAAAEQKVDATPIEGFIPEKLDKLLKLEGSGYKSTLLLPIGYREEENDWLVNMKKIRTPKEDFVTEMTLADAADFDEAPMEGSLGDPT</sequence>
<organism evidence="8 9">
    <name type="scientific">Mesonia phycicola</name>
    <dbReference type="NCBI Taxonomy" id="579105"/>
    <lineage>
        <taxon>Bacteria</taxon>
        <taxon>Pseudomonadati</taxon>
        <taxon>Bacteroidota</taxon>
        <taxon>Flavobacteriia</taxon>
        <taxon>Flavobacteriales</taxon>
        <taxon>Flavobacteriaceae</taxon>
        <taxon>Mesonia</taxon>
    </lineage>
</organism>
<proteinExistence type="inferred from homology"/>
<dbReference type="Pfam" id="PF00881">
    <property type="entry name" value="Nitroreductase"/>
    <property type="match status" value="1"/>
</dbReference>
<reference evidence="8 9" key="1">
    <citation type="submission" date="2016-11" db="EMBL/GenBank/DDBJ databases">
        <authorList>
            <person name="Jaros S."/>
            <person name="Januszkiewicz K."/>
            <person name="Wedrychowicz H."/>
        </authorList>
    </citation>
    <scope>NUCLEOTIDE SEQUENCE [LARGE SCALE GENOMIC DNA]</scope>
    <source>
        <strain evidence="8 9">DSM 21425</strain>
    </source>
</reference>
<dbReference type="CDD" id="cd02149">
    <property type="entry name" value="NfsB-like"/>
    <property type="match status" value="1"/>
</dbReference>
<accession>A0A1M6BXG0</accession>
<dbReference type="InterPro" id="IPR029479">
    <property type="entry name" value="Nitroreductase"/>
</dbReference>
<keyword evidence="9" id="KW-1185">Reference proteome</keyword>
<evidence type="ECO:0000256" key="2">
    <source>
        <dbReference type="ARBA" id="ARBA00007118"/>
    </source>
</evidence>
<comment type="similarity">
    <text evidence="2">Belongs to the nitroreductase family.</text>
</comment>
<evidence type="ECO:0000256" key="3">
    <source>
        <dbReference type="ARBA" id="ARBA00022630"/>
    </source>
</evidence>
<dbReference type="Proteomes" id="UP000184225">
    <property type="component" value="Unassembled WGS sequence"/>
</dbReference>
<dbReference type="AlphaFoldDB" id="A0A1M6BXG0"/>
<dbReference type="OrthoDB" id="9809288at2"/>
<dbReference type="STRING" id="579105.SAMN04488096_102266"/>
<dbReference type="GO" id="GO:0016491">
    <property type="term" value="F:oxidoreductase activity"/>
    <property type="evidence" value="ECO:0007669"/>
    <property type="project" value="UniProtKB-KW"/>
</dbReference>
<dbReference type="SUPFAM" id="SSF55469">
    <property type="entry name" value="FMN-dependent nitroreductase-like"/>
    <property type="match status" value="1"/>
</dbReference>
<keyword evidence="5" id="KW-0521">NADP</keyword>
<keyword evidence="3" id="KW-0285">Flavoprotein</keyword>
<dbReference type="PANTHER" id="PTHR43673:SF2">
    <property type="entry name" value="NITROREDUCTASE"/>
    <property type="match status" value="1"/>
</dbReference>
<protein>
    <submittedName>
        <fullName evidence="8">Nitroreductase</fullName>
    </submittedName>
</protein>
<evidence type="ECO:0000256" key="5">
    <source>
        <dbReference type="ARBA" id="ARBA00022857"/>
    </source>
</evidence>